<evidence type="ECO:0000313" key="2">
    <source>
        <dbReference type="Proteomes" id="UP001163046"/>
    </source>
</evidence>
<keyword evidence="2" id="KW-1185">Reference proteome</keyword>
<organism evidence="1 2">
    <name type="scientific">Desmophyllum pertusum</name>
    <dbReference type="NCBI Taxonomy" id="174260"/>
    <lineage>
        <taxon>Eukaryota</taxon>
        <taxon>Metazoa</taxon>
        <taxon>Cnidaria</taxon>
        <taxon>Anthozoa</taxon>
        <taxon>Hexacorallia</taxon>
        <taxon>Scleractinia</taxon>
        <taxon>Caryophylliina</taxon>
        <taxon>Caryophylliidae</taxon>
        <taxon>Desmophyllum</taxon>
    </lineage>
</organism>
<gene>
    <name evidence="1" type="ORF">OS493_034493</name>
</gene>
<dbReference type="EMBL" id="MU826874">
    <property type="protein sequence ID" value="KAJ7370050.1"/>
    <property type="molecule type" value="Genomic_DNA"/>
</dbReference>
<evidence type="ECO:0000313" key="1">
    <source>
        <dbReference type="EMBL" id="KAJ7370050.1"/>
    </source>
</evidence>
<comment type="caution">
    <text evidence="1">The sequence shown here is derived from an EMBL/GenBank/DDBJ whole genome shotgun (WGS) entry which is preliminary data.</text>
</comment>
<name>A0A9X0CNP3_9CNID</name>
<dbReference type="AlphaFoldDB" id="A0A9X0CNP3"/>
<dbReference type="Proteomes" id="UP001163046">
    <property type="component" value="Unassembled WGS sequence"/>
</dbReference>
<dbReference type="OrthoDB" id="10596061at2759"/>
<proteinExistence type="predicted"/>
<reference evidence="1" key="1">
    <citation type="submission" date="2023-01" db="EMBL/GenBank/DDBJ databases">
        <title>Genome assembly of the deep-sea coral Lophelia pertusa.</title>
        <authorList>
            <person name="Herrera S."/>
            <person name="Cordes E."/>
        </authorList>
    </citation>
    <scope>NUCLEOTIDE SEQUENCE</scope>
    <source>
        <strain evidence="1">USNM1676648</strain>
        <tissue evidence="1">Polyp</tissue>
    </source>
</reference>
<protein>
    <submittedName>
        <fullName evidence="1">Uncharacterized protein</fullName>
    </submittedName>
</protein>
<accession>A0A9X0CNP3</accession>
<sequence length="333" mass="38223">MHNAHLHIFVTDLRGHVRCLLGVEGAIFNVMTIAEKLETPEGLRKQITNSWKDDNEQLEIVLQPWLKKNGDTKDPDSLRKDLADLKEEDYKVTQRGQMHISHLRELAVKISELKIKNAELTTYFSGKIQDLCKKVLRDCCIELESSVEDVERVASYESYGNYLENYPQISQSTALKYEQMCSSSEESMAKHFLSIVPHLIQDVKAICRDEMIPDVQNGLRGLQKEILNKHASDVREAKTEQQHPEAYIVSDELDVDEVFVRDCFDVSSTLIHFAKSDPSKLVRFELTDSTNHPVTCKRESVVHDTDNDTYSQVFFLRKESEEELLLRAAARVP</sequence>